<feature type="compositionally biased region" description="Low complexity" evidence="12">
    <location>
        <begin position="101"/>
        <end position="115"/>
    </location>
</feature>
<dbReference type="PROSITE" id="PS50089">
    <property type="entry name" value="ZF_RING_2"/>
    <property type="match status" value="1"/>
</dbReference>
<dbReference type="Pfam" id="PF08797">
    <property type="entry name" value="HIRAN"/>
    <property type="match status" value="1"/>
</dbReference>
<keyword evidence="10" id="KW-0539">Nucleus</keyword>
<dbReference type="CDD" id="cd18793">
    <property type="entry name" value="SF2_C_SNF"/>
    <property type="match status" value="1"/>
</dbReference>
<dbReference type="GO" id="GO:0016818">
    <property type="term" value="F:hydrolase activity, acting on acid anhydrides, in phosphorus-containing anhydrides"/>
    <property type="evidence" value="ECO:0007669"/>
    <property type="project" value="InterPro"/>
</dbReference>
<evidence type="ECO:0000256" key="5">
    <source>
        <dbReference type="ARBA" id="ARBA00022771"/>
    </source>
</evidence>
<dbReference type="GO" id="GO:0005634">
    <property type="term" value="C:nucleus"/>
    <property type="evidence" value="ECO:0007669"/>
    <property type="project" value="UniProtKB-SubCell"/>
</dbReference>
<feature type="domain" description="Helicase ATP-binding" evidence="15">
    <location>
        <begin position="439"/>
        <end position="627"/>
    </location>
</feature>
<dbReference type="InParanoid" id="J0LFE4"/>
<name>J0LFE4_AURST</name>
<keyword evidence="9" id="KW-0067">ATP-binding</keyword>
<feature type="region of interest" description="Disordered" evidence="12">
    <location>
        <begin position="843"/>
        <end position="865"/>
    </location>
</feature>
<dbReference type="Gene3D" id="3.40.50.300">
    <property type="entry name" value="P-loop containing nucleotide triphosphate hydrolases"/>
    <property type="match status" value="1"/>
</dbReference>
<dbReference type="Pfam" id="PF00271">
    <property type="entry name" value="Helicase_C"/>
    <property type="match status" value="2"/>
</dbReference>
<feature type="region of interest" description="Disordered" evidence="12">
    <location>
        <begin position="966"/>
        <end position="1009"/>
    </location>
</feature>
<keyword evidence="5 11" id="KW-0863">Zinc-finger</keyword>
<keyword evidence="7" id="KW-0347">Helicase</keyword>
<evidence type="ECO:0000313" key="17">
    <source>
        <dbReference type="Proteomes" id="UP000006514"/>
    </source>
</evidence>
<feature type="domain" description="RING-type" evidence="14">
    <location>
        <begin position="798"/>
        <end position="836"/>
    </location>
</feature>
<dbReference type="GO" id="GO:0005524">
    <property type="term" value="F:ATP binding"/>
    <property type="evidence" value="ECO:0007669"/>
    <property type="project" value="UniProtKB-KW"/>
</dbReference>
<dbReference type="GO" id="GO:0003677">
    <property type="term" value="F:DNA binding"/>
    <property type="evidence" value="ECO:0007669"/>
    <property type="project" value="InterPro"/>
</dbReference>
<keyword evidence="17" id="KW-1185">Reference proteome</keyword>
<evidence type="ECO:0000256" key="4">
    <source>
        <dbReference type="ARBA" id="ARBA00022741"/>
    </source>
</evidence>
<dbReference type="InterPro" id="IPR014001">
    <property type="entry name" value="Helicase_ATP-bd"/>
</dbReference>
<evidence type="ECO:0000313" key="16">
    <source>
        <dbReference type="EMBL" id="EJD35996.1"/>
    </source>
</evidence>
<feature type="region of interest" description="Disordered" evidence="12">
    <location>
        <begin position="277"/>
        <end position="297"/>
    </location>
</feature>
<protein>
    <submittedName>
        <fullName evidence="16">Uncharacterized protein</fullName>
    </submittedName>
</protein>
<dbReference type="SUPFAM" id="SSF57850">
    <property type="entry name" value="RING/U-box"/>
    <property type="match status" value="1"/>
</dbReference>
<feature type="compositionally biased region" description="Low complexity" evidence="12">
    <location>
        <begin position="966"/>
        <end position="977"/>
    </location>
</feature>
<dbReference type="Gene3D" id="3.40.50.10810">
    <property type="entry name" value="Tandem AAA-ATPase domain"/>
    <property type="match status" value="1"/>
</dbReference>
<dbReference type="InterPro" id="IPR017907">
    <property type="entry name" value="Znf_RING_CS"/>
</dbReference>
<feature type="region of interest" description="Disordered" evidence="12">
    <location>
        <begin position="101"/>
        <end position="122"/>
    </location>
</feature>
<evidence type="ECO:0000259" key="13">
    <source>
        <dbReference type="PROSITE" id="PS50064"/>
    </source>
</evidence>
<comment type="similarity">
    <text evidence="2">Belongs to the SNF2/RAD54 helicase family.</text>
</comment>
<dbReference type="InterPro" id="IPR036957">
    <property type="entry name" value="Znf_PARP_sf"/>
</dbReference>
<feature type="domain" description="PARP-type" evidence="13">
    <location>
        <begin position="5"/>
        <end position="92"/>
    </location>
</feature>
<dbReference type="OMA" id="ETTVWRL"/>
<dbReference type="Gene3D" id="3.30.40.10">
    <property type="entry name" value="Zinc/RING finger domain, C3HC4 (zinc finger)"/>
    <property type="match status" value="1"/>
</dbReference>
<dbReference type="SMART" id="SM00490">
    <property type="entry name" value="HELICc"/>
    <property type="match status" value="1"/>
</dbReference>
<evidence type="ECO:0000256" key="10">
    <source>
        <dbReference type="ARBA" id="ARBA00023242"/>
    </source>
</evidence>
<accession>J0LFE4</accession>
<dbReference type="InterPro" id="IPR049730">
    <property type="entry name" value="SNF2/RAD54-like_C"/>
</dbReference>
<feature type="region of interest" description="Disordered" evidence="12">
    <location>
        <begin position="1025"/>
        <end position="1071"/>
    </location>
</feature>
<evidence type="ECO:0000256" key="2">
    <source>
        <dbReference type="ARBA" id="ARBA00007025"/>
    </source>
</evidence>
<dbReference type="SMART" id="SM00910">
    <property type="entry name" value="HIRAN"/>
    <property type="match status" value="1"/>
</dbReference>
<keyword evidence="6" id="KW-0378">Hydrolase</keyword>
<keyword evidence="4" id="KW-0547">Nucleotide-binding</keyword>
<dbReference type="PROSITE" id="PS50064">
    <property type="entry name" value="ZF_PARP_2"/>
    <property type="match status" value="1"/>
</dbReference>
<dbReference type="Pfam" id="PF00645">
    <property type="entry name" value="zf-PARP"/>
    <property type="match status" value="1"/>
</dbReference>
<dbReference type="Pfam" id="PF13923">
    <property type="entry name" value="zf-C3HC4_2"/>
    <property type="match status" value="1"/>
</dbReference>
<dbReference type="Gene3D" id="3.30.70.2330">
    <property type="match status" value="1"/>
</dbReference>
<dbReference type="OrthoDB" id="448448at2759"/>
<dbReference type="Proteomes" id="UP000006514">
    <property type="component" value="Unassembled WGS sequence"/>
</dbReference>
<dbReference type="SMART" id="SM00487">
    <property type="entry name" value="DEXDc"/>
    <property type="match status" value="1"/>
</dbReference>
<dbReference type="GO" id="GO:0008270">
    <property type="term" value="F:zinc ion binding"/>
    <property type="evidence" value="ECO:0007669"/>
    <property type="project" value="UniProtKB-KW"/>
</dbReference>
<proteinExistence type="inferred from homology"/>
<dbReference type="InterPro" id="IPR001841">
    <property type="entry name" value="Znf_RING"/>
</dbReference>
<dbReference type="PROSITE" id="PS51192">
    <property type="entry name" value="HELICASE_ATP_BIND_1"/>
    <property type="match status" value="1"/>
</dbReference>
<evidence type="ECO:0000259" key="15">
    <source>
        <dbReference type="PROSITE" id="PS51192"/>
    </source>
</evidence>
<sequence>MASRHVIEYAKSGRAKCHGPCGHQLIGKGELRYGSLVVDNRFGESHHWFHWRCVPKKVLQRLKGLNMTAVQGWHSISPADQQHVRDNVARGQASYSVAPAAVAAAPGPSTPGPSTQKRKRESEIIEIPDDDEEEEPIPVEEEVVEELYCSLKADIVGVQYYTGMVGNMEQVLVRREPNNAYDRNAIKVFNAANVGVGHLPRNVAAKLAPLMDAGRVTVEGRVLQGNIMRGMTYILPADIKIYGPSDQRAMLEDALKWATPGQRGFDDTMRTAEFTGNPARRSALPPPALPSAPSYAAQASSSQAASSSAAAKAVADAQRRYAEAQKAIELRTMLDSLSKVDDEGRRTGLLDALCGVDGEDGIDVLKLPELEPEELPLGLQADVELMKHQKQALKWCLAKEHPELPASESDKPVQFCAYKKQSGKPYYYNTLTHMPSSIEKPPVLGRGGLIADAMGLGKTLTVLALVLLTKSEPKTAGFSGATLIVCPLSVLSNWEKQIADHVQRGKLKTIVYYGPGRNTSVEELQKADVVITTYQVVTSDHGKAVAAAAGVEPGPSKKKRKTTDGGLTNVMWRRVVLDEGHQIRNPKTNAAIACRALKAERRWVVTGTPIINSPKDLGSILQFLGVCAPLDQEDYFKSLLDRPLKAGTAEGAQLLKSVMNQICLRRTKEMQDEAGKTLVELPPVEMVQVPVQLDPETRALYDVIEDLSRQRFEFWMENARRVHGQNAVAGANVLGMLTRMRQIVLHPGLIPRNYVETLREPDAAVEGEERVQQVTITPKEKARLQRHLAQAIEENEECPVCFEVLREPRITVCSHAFCLTCITEVIRRDTRCPMDRRTLGMQDLIEPPEPTDATQRWNGDADDMDEDGETMADEIRTGSSAKIDQLIKMLQLTPATEKSLVFSQFTGFLDKIGEALDAAGIAYVRLDGKMSAKRREEVIRQFSVPLRDKGKGKAKAVPDAGARARLAAALRSSSPARAPSPPPATAPVASPSTSKRPVRAAKAAKSAMVIPSSDDELDFDARVEAADDDDYVDDANGAPKDEHMSDNGGFFSDESEEDFKPSRFANKGKGRAGRSLLDALDRGLNPPVMLISLKAGALGLNLTVANNVYLMDPWWQEGIESQAIDRCNRIGQTKTVHVYQMVAENTIEQKVLEIQERKKNLIKQAFSGIKSRETERQKREARMNDLIELFGMRNREEQD</sequence>
<dbReference type="Gene3D" id="3.30.1740.10">
    <property type="entry name" value="Zinc finger, PARP-type"/>
    <property type="match status" value="1"/>
</dbReference>
<dbReference type="GO" id="GO:0008094">
    <property type="term" value="F:ATP-dependent activity, acting on DNA"/>
    <property type="evidence" value="ECO:0007669"/>
    <property type="project" value="TreeGrafter"/>
</dbReference>
<dbReference type="eggNOG" id="KOG1001">
    <property type="taxonomic scope" value="Eukaryota"/>
</dbReference>
<dbReference type="FunCoup" id="J0LFE4">
    <property type="interactions" value="36"/>
</dbReference>
<comment type="subcellular location">
    <subcellularLocation>
        <location evidence="1">Nucleus</location>
    </subcellularLocation>
</comment>
<dbReference type="SMART" id="SM01336">
    <property type="entry name" value="zf-PARP"/>
    <property type="match status" value="1"/>
</dbReference>
<dbReference type="Pfam" id="PF00176">
    <property type="entry name" value="SNF2-rel_dom"/>
    <property type="match status" value="1"/>
</dbReference>
<dbReference type="GO" id="GO:0006281">
    <property type="term" value="P:DNA repair"/>
    <property type="evidence" value="ECO:0007669"/>
    <property type="project" value="TreeGrafter"/>
</dbReference>
<dbReference type="KEGG" id="adl:AURDEDRAFT_117185"/>
<evidence type="ECO:0000256" key="7">
    <source>
        <dbReference type="ARBA" id="ARBA00022806"/>
    </source>
</evidence>
<keyword evidence="3" id="KW-0479">Metal-binding</keyword>
<dbReference type="GO" id="GO:0004386">
    <property type="term" value="F:helicase activity"/>
    <property type="evidence" value="ECO:0007669"/>
    <property type="project" value="UniProtKB-KW"/>
</dbReference>
<evidence type="ECO:0000256" key="11">
    <source>
        <dbReference type="PROSITE-ProRule" id="PRU00175"/>
    </source>
</evidence>
<dbReference type="SMART" id="SM00184">
    <property type="entry name" value="RING"/>
    <property type="match status" value="1"/>
</dbReference>
<evidence type="ECO:0000256" key="6">
    <source>
        <dbReference type="ARBA" id="ARBA00022801"/>
    </source>
</evidence>
<evidence type="ECO:0000256" key="12">
    <source>
        <dbReference type="SAM" id="MobiDB-lite"/>
    </source>
</evidence>
<dbReference type="InterPro" id="IPR038718">
    <property type="entry name" value="SNF2-like_sf"/>
</dbReference>
<dbReference type="InterPro" id="IPR001510">
    <property type="entry name" value="Znf_PARP"/>
</dbReference>
<dbReference type="EMBL" id="JH687873">
    <property type="protein sequence ID" value="EJD35996.1"/>
    <property type="molecule type" value="Genomic_DNA"/>
</dbReference>
<dbReference type="InterPro" id="IPR027417">
    <property type="entry name" value="P-loop_NTPase"/>
</dbReference>
<keyword evidence="8" id="KW-0862">Zinc</keyword>
<evidence type="ECO:0000256" key="9">
    <source>
        <dbReference type="ARBA" id="ARBA00022840"/>
    </source>
</evidence>
<dbReference type="SUPFAM" id="SSF52540">
    <property type="entry name" value="P-loop containing nucleoside triphosphate hydrolases"/>
    <property type="match status" value="3"/>
</dbReference>
<gene>
    <name evidence="16" type="ORF">AURDEDRAFT_117185</name>
</gene>
<dbReference type="InterPro" id="IPR050628">
    <property type="entry name" value="SNF2_RAD54_helicase_TF"/>
</dbReference>
<evidence type="ECO:0000256" key="1">
    <source>
        <dbReference type="ARBA" id="ARBA00004123"/>
    </source>
</evidence>
<dbReference type="PROSITE" id="PS00518">
    <property type="entry name" value="ZF_RING_1"/>
    <property type="match status" value="1"/>
</dbReference>
<evidence type="ECO:0000259" key="14">
    <source>
        <dbReference type="PROSITE" id="PS50089"/>
    </source>
</evidence>
<dbReference type="PANTHER" id="PTHR45626:SF17">
    <property type="entry name" value="HELICASE-LIKE TRANSCRIPTION FACTOR"/>
    <property type="match status" value="1"/>
</dbReference>
<evidence type="ECO:0000256" key="3">
    <source>
        <dbReference type="ARBA" id="ARBA00022723"/>
    </source>
</evidence>
<dbReference type="PANTHER" id="PTHR45626">
    <property type="entry name" value="TRANSCRIPTION TERMINATION FACTOR 2-RELATED"/>
    <property type="match status" value="1"/>
</dbReference>
<dbReference type="InterPro" id="IPR000330">
    <property type="entry name" value="SNF2_N"/>
</dbReference>
<dbReference type="AlphaFoldDB" id="J0LFE4"/>
<reference evidence="17" key="1">
    <citation type="journal article" date="2012" name="Science">
        <title>The Paleozoic origin of enzymatic lignin decomposition reconstructed from 31 fungal genomes.</title>
        <authorList>
            <person name="Floudas D."/>
            <person name="Binder M."/>
            <person name="Riley R."/>
            <person name="Barry K."/>
            <person name="Blanchette R.A."/>
            <person name="Henrissat B."/>
            <person name="Martinez A.T."/>
            <person name="Otillar R."/>
            <person name="Spatafora J.W."/>
            <person name="Yadav J.S."/>
            <person name="Aerts A."/>
            <person name="Benoit I."/>
            <person name="Boyd A."/>
            <person name="Carlson A."/>
            <person name="Copeland A."/>
            <person name="Coutinho P.M."/>
            <person name="de Vries R.P."/>
            <person name="Ferreira P."/>
            <person name="Findley K."/>
            <person name="Foster B."/>
            <person name="Gaskell J."/>
            <person name="Glotzer D."/>
            <person name="Gorecki P."/>
            <person name="Heitman J."/>
            <person name="Hesse C."/>
            <person name="Hori C."/>
            <person name="Igarashi K."/>
            <person name="Jurgens J.A."/>
            <person name="Kallen N."/>
            <person name="Kersten P."/>
            <person name="Kohler A."/>
            <person name="Kuees U."/>
            <person name="Kumar T.K.A."/>
            <person name="Kuo A."/>
            <person name="LaButti K."/>
            <person name="Larrondo L.F."/>
            <person name="Lindquist E."/>
            <person name="Ling A."/>
            <person name="Lombard V."/>
            <person name="Lucas S."/>
            <person name="Lundell T."/>
            <person name="Martin R."/>
            <person name="McLaughlin D.J."/>
            <person name="Morgenstern I."/>
            <person name="Morin E."/>
            <person name="Murat C."/>
            <person name="Nagy L.G."/>
            <person name="Nolan M."/>
            <person name="Ohm R.A."/>
            <person name="Patyshakuliyeva A."/>
            <person name="Rokas A."/>
            <person name="Ruiz-Duenas F.J."/>
            <person name="Sabat G."/>
            <person name="Salamov A."/>
            <person name="Samejima M."/>
            <person name="Schmutz J."/>
            <person name="Slot J.C."/>
            <person name="St John F."/>
            <person name="Stenlid J."/>
            <person name="Sun H."/>
            <person name="Sun S."/>
            <person name="Syed K."/>
            <person name="Tsang A."/>
            <person name="Wiebenga A."/>
            <person name="Young D."/>
            <person name="Pisabarro A."/>
            <person name="Eastwood D.C."/>
            <person name="Martin F."/>
            <person name="Cullen D."/>
            <person name="Grigoriev I.V."/>
            <person name="Hibbett D.S."/>
        </authorList>
    </citation>
    <scope>NUCLEOTIDE SEQUENCE [LARGE SCALE GENOMIC DNA]</scope>
    <source>
        <strain evidence="17">TFB10046</strain>
    </source>
</reference>
<organism evidence="16 17">
    <name type="scientific">Auricularia subglabra (strain TFB-10046 / SS5)</name>
    <name type="common">White-rot fungus</name>
    <name type="synonym">Auricularia delicata (strain TFB10046)</name>
    <dbReference type="NCBI Taxonomy" id="717982"/>
    <lineage>
        <taxon>Eukaryota</taxon>
        <taxon>Fungi</taxon>
        <taxon>Dikarya</taxon>
        <taxon>Basidiomycota</taxon>
        <taxon>Agaricomycotina</taxon>
        <taxon>Agaricomycetes</taxon>
        <taxon>Auriculariales</taxon>
        <taxon>Auriculariaceae</taxon>
        <taxon>Auricularia</taxon>
    </lineage>
</organism>
<dbReference type="InterPro" id="IPR013083">
    <property type="entry name" value="Znf_RING/FYVE/PHD"/>
</dbReference>
<dbReference type="InterPro" id="IPR014905">
    <property type="entry name" value="HIRAN"/>
</dbReference>
<dbReference type="SUPFAM" id="SSF57716">
    <property type="entry name" value="Glucocorticoid receptor-like (DNA-binding domain)"/>
    <property type="match status" value="1"/>
</dbReference>
<dbReference type="InterPro" id="IPR001650">
    <property type="entry name" value="Helicase_C-like"/>
</dbReference>
<evidence type="ECO:0000256" key="8">
    <source>
        <dbReference type="ARBA" id="ARBA00022833"/>
    </source>
</evidence>